<dbReference type="InterPro" id="IPR036397">
    <property type="entry name" value="RNaseH_sf"/>
</dbReference>
<dbReference type="Gene3D" id="3.30.420.10">
    <property type="entry name" value="Ribonuclease H-like superfamily/Ribonuclease H"/>
    <property type="match status" value="2"/>
</dbReference>
<evidence type="ECO:0000256" key="1">
    <source>
        <dbReference type="SAM" id="MobiDB-lite"/>
    </source>
</evidence>
<gene>
    <name evidence="2" type="ORF">SAMN05216252_15812</name>
</gene>
<dbReference type="OrthoDB" id="52928at2"/>
<evidence type="ECO:0000313" key="2">
    <source>
        <dbReference type="EMBL" id="SNT59885.1"/>
    </source>
</evidence>
<organism evidence="2 3">
    <name type="scientific">Actinacidiphila glaucinigra</name>
    <dbReference type="NCBI Taxonomy" id="235986"/>
    <lineage>
        <taxon>Bacteria</taxon>
        <taxon>Bacillati</taxon>
        <taxon>Actinomycetota</taxon>
        <taxon>Actinomycetes</taxon>
        <taxon>Kitasatosporales</taxon>
        <taxon>Streptomycetaceae</taxon>
        <taxon>Actinacidiphila</taxon>
    </lineage>
</organism>
<sequence>MTVDEADGRAALTVRTAPRGVLVRGDQVRWRGGEYVVAGVDGVRVFLEPSSASGATPVVVLLSLLAAALDFTVLDSRGRPLLQAELPDFAMMEGIPAHAAEAARRWERAIIEVETGLLPGAPPGTRPRPAYDPQSTTLIERYQAKAAEFNALLGWSVSWQTVQAKRLKYCKERTALALVDGRSTRARRQHGLTDPRVVDQLLTLVDRQRQQLDAPSDARKLFKQLRRVVRATHGQGVKLPAEPTLYKLLQRLGIEARDLAGSRVPGRPRSAGGAVPPFSVTRATMPGELVQIDSTDLDVWVLGDDGQPARAELTAAVCVATRSIIAAVLRPKQPQQRGEVRKAAQGGLITGRRARGRATKAVDACEVLAQALVPAPMRPGFDMAVHASHSDLPYEELAAVDPRFAQAAARPVIIPDLVVIDHGKVFVGNTFRDACEYLGISIRPARKGTGSDKAIIERTFLSIKSMFSQHVNSYTGNRPYRVRRTVDGEQLWTLAELDDMLQQWIALEWQNKPHPEFDDPYDPYMPELSPNQMYAACVAVEGYLPIPLNREDYLRLLPTAWVGVSEQGIRFKNRTYDHPARDPKEGLNPYRRVPSGLQGRKHNGWELRYSPNDLSRVWLRDHRTNIWVEAVWVHQHVVGAPFTQFLWDIAASQHLERGGGLKDDEAIAQVLAELLDRASRSPDRSGTVTVPDGYAPLPAPGPAHEFDPYAGHDMADLLAAAHAASPADDPLALDDLGLYSPDPAPGDASIDWSQPPQPPDPAWAAWEREQDSTGPADPPVAAGGDDFDARYQRTLTEFAQRQRDDDAES</sequence>
<feature type="region of interest" description="Disordered" evidence="1">
    <location>
        <begin position="733"/>
        <end position="790"/>
    </location>
</feature>
<dbReference type="GO" id="GO:0003676">
    <property type="term" value="F:nucleic acid binding"/>
    <property type="evidence" value="ECO:0007669"/>
    <property type="project" value="InterPro"/>
</dbReference>
<proteinExistence type="predicted"/>
<evidence type="ECO:0000313" key="3">
    <source>
        <dbReference type="Proteomes" id="UP000198280"/>
    </source>
</evidence>
<dbReference type="EMBL" id="FZOF01000058">
    <property type="protein sequence ID" value="SNT59885.1"/>
    <property type="molecule type" value="Genomic_DNA"/>
</dbReference>
<dbReference type="AlphaFoldDB" id="A0A239NYI5"/>
<feature type="region of interest" description="Disordered" evidence="1">
    <location>
        <begin position="678"/>
        <end position="708"/>
    </location>
</feature>
<keyword evidence="3" id="KW-1185">Reference proteome</keyword>
<dbReference type="RefSeq" id="WP_089229409.1">
    <property type="nucleotide sequence ID" value="NZ_FZOF01000058.1"/>
</dbReference>
<reference evidence="2 3" key="1">
    <citation type="submission" date="2017-06" db="EMBL/GenBank/DDBJ databases">
        <authorList>
            <person name="Kim H.J."/>
            <person name="Triplett B.A."/>
        </authorList>
    </citation>
    <scope>NUCLEOTIDE SEQUENCE [LARGE SCALE GENOMIC DNA]</scope>
    <source>
        <strain evidence="2 3">CGMCC 4.1858</strain>
    </source>
</reference>
<protein>
    <submittedName>
        <fullName evidence="2">Integrase core domain-containing protein</fullName>
    </submittedName>
</protein>
<accession>A0A239NYI5</accession>
<name>A0A239NYI5_9ACTN</name>
<dbReference type="InterPro" id="IPR012337">
    <property type="entry name" value="RNaseH-like_sf"/>
</dbReference>
<dbReference type="Proteomes" id="UP000198280">
    <property type="component" value="Unassembled WGS sequence"/>
</dbReference>
<dbReference type="SUPFAM" id="SSF53098">
    <property type="entry name" value="Ribonuclease H-like"/>
    <property type="match status" value="1"/>
</dbReference>